<comment type="caution">
    <text evidence="2">The sequence shown here is derived from an EMBL/GenBank/DDBJ whole genome shotgun (WGS) entry which is preliminary data.</text>
</comment>
<evidence type="ECO:0000313" key="2">
    <source>
        <dbReference type="EMBL" id="PIR74606.1"/>
    </source>
</evidence>
<accession>A0A2H0TSU0</accession>
<name>A0A2H0TSU0_9BACT</name>
<dbReference type="SUPFAM" id="SSF48613">
    <property type="entry name" value="Heme oxygenase-like"/>
    <property type="match status" value="1"/>
</dbReference>
<organism evidence="2 3">
    <name type="scientific">Candidatus Magasanikbacteria bacterium CG10_big_fil_rev_8_21_14_0_10_47_10</name>
    <dbReference type="NCBI Taxonomy" id="1974652"/>
    <lineage>
        <taxon>Bacteria</taxon>
        <taxon>Candidatus Magasanikiibacteriota</taxon>
    </lineage>
</organism>
<gene>
    <name evidence="2" type="ORF">COU35_01505</name>
</gene>
<feature type="region of interest" description="Disordered" evidence="1">
    <location>
        <begin position="1"/>
        <end position="20"/>
    </location>
</feature>
<dbReference type="Pfam" id="PF14518">
    <property type="entry name" value="Haem_oxygenas_2"/>
    <property type="match status" value="1"/>
</dbReference>
<dbReference type="Proteomes" id="UP000230154">
    <property type="component" value="Unassembled WGS sequence"/>
</dbReference>
<proteinExistence type="predicted"/>
<evidence type="ECO:0000256" key="1">
    <source>
        <dbReference type="SAM" id="MobiDB-lite"/>
    </source>
</evidence>
<dbReference type="InterPro" id="IPR016084">
    <property type="entry name" value="Haem_Oase-like_multi-hlx"/>
</dbReference>
<reference evidence="3" key="1">
    <citation type="submission" date="2017-09" db="EMBL/GenBank/DDBJ databases">
        <title>Depth-based differentiation of microbial function through sediment-hosted aquifers and enrichment of novel symbionts in the deep terrestrial subsurface.</title>
        <authorList>
            <person name="Probst A.J."/>
            <person name="Ladd B."/>
            <person name="Jarett J.K."/>
            <person name="Geller-Mcgrath D.E."/>
            <person name="Sieber C.M.K."/>
            <person name="Emerson J.B."/>
            <person name="Anantharaman K."/>
            <person name="Thomas B.C."/>
            <person name="Malmstrom R."/>
            <person name="Stieglmeier M."/>
            <person name="Klingl A."/>
            <person name="Woyke T."/>
            <person name="Ryan C.M."/>
            <person name="Banfield J.F."/>
        </authorList>
    </citation>
    <scope>NUCLEOTIDE SEQUENCE [LARGE SCALE GENOMIC DNA]</scope>
</reference>
<evidence type="ECO:0000313" key="3">
    <source>
        <dbReference type="Proteomes" id="UP000230154"/>
    </source>
</evidence>
<dbReference type="EMBL" id="PFCB01000015">
    <property type="protein sequence ID" value="PIR74606.1"/>
    <property type="molecule type" value="Genomic_DNA"/>
</dbReference>
<dbReference type="AlphaFoldDB" id="A0A2H0TSU0"/>
<protein>
    <submittedName>
        <fullName evidence="2">Uncharacterized protein</fullName>
    </submittedName>
</protein>
<sequence length="266" mass="30352">MKTPDQNRDGAHIEQGEAGVEQLLRSRLKETTERMIANPGLDAIENGELTQNEWREFAKQRYLAALHFEELLEAGIKKAQEMQDQKLAEVLAENLRDEQGVDEQGQPKEDGSHEKWRQDFYNALGLDGHALSTAEPLEGTKKYDEALKKLIDSADGLTVAGALLMQEYSIVREFIRIQKGRDRAFPAQFEYSDTDTDEQCRQKEAARLYIDDHIKHDAGSHYPDLLHAISKYSADESLAKIKNGMDVINEAKQEFYKSLEQIQEQK</sequence>
<feature type="compositionally biased region" description="Basic and acidic residues" evidence="1">
    <location>
        <begin position="1"/>
        <end position="15"/>
    </location>
</feature>
<dbReference type="Gene3D" id="1.20.910.10">
    <property type="entry name" value="Heme oxygenase-like"/>
    <property type="match status" value="1"/>
</dbReference>